<evidence type="ECO:0000313" key="4">
    <source>
        <dbReference type="Proteomes" id="UP000252355"/>
    </source>
</evidence>
<keyword evidence="2" id="KW-0812">Transmembrane</keyword>
<proteinExistence type="predicted"/>
<feature type="transmembrane region" description="Helical" evidence="2">
    <location>
        <begin position="40"/>
        <end position="57"/>
    </location>
</feature>
<accession>A0A367ZK99</accession>
<feature type="region of interest" description="Disordered" evidence="1">
    <location>
        <begin position="149"/>
        <end position="200"/>
    </location>
</feature>
<evidence type="ECO:0000256" key="2">
    <source>
        <dbReference type="SAM" id="Phobius"/>
    </source>
</evidence>
<sequence length="200" mass="21596">MVGFTYYPLWEIAFGAFLIVCAIGVPGLFLRYNGLQAKHLLEWLFCVGFFLFFGWIGKNLVNQSFTATLEGGDLIITHNLREPPLHLRRAIASWSDTVVRSAPETGKPDQSLLILMTDTEAIELHRSVSDTEIANLREAFATLRQAALSMAAPSTSPTEPDRRPEVPDQTGSAAATTAIDATTGVPPGASTTDTTGSTTP</sequence>
<dbReference type="AlphaFoldDB" id="A0A367ZK99"/>
<comment type="caution">
    <text evidence="3">The sequence shown here is derived from an EMBL/GenBank/DDBJ whole genome shotgun (WGS) entry which is preliminary data.</text>
</comment>
<name>A0A367ZK99_9BACT</name>
<organism evidence="3 4">
    <name type="scientific">Candidatus Ozemobacter sibiricus</name>
    <dbReference type="NCBI Taxonomy" id="2268124"/>
    <lineage>
        <taxon>Bacteria</taxon>
        <taxon>Candidatus Ozemobacteria</taxon>
        <taxon>Candidatus Ozemobacterales</taxon>
        <taxon>Candidatus Ozemobacteraceae</taxon>
        <taxon>Candidatus Ozemobacter</taxon>
    </lineage>
</organism>
<protein>
    <submittedName>
        <fullName evidence="3">Uncharacterized protein</fullName>
    </submittedName>
</protein>
<feature type="compositionally biased region" description="Low complexity" evidence="1">
    <location>
        <begin position="190"/>
        <end position="200"/>
    </location>
</feature>
<feature type="transmembrane region" description="Helical" evidence="2">
    <location>
        <begin position="12"/>
        <end position="33"/>
    </location>
</feature>
<feature type="compositionally biased region" description="Low complexity" evidence="1">
    <location>
        <begin position="170"/>
        <end position="183"/>
    </location>
</feature>
<evidence type="ECO:0000256" key="1">
    <source>
        <dbReference type="SAM" id="MobiDB-lite"/>
    </source>
</evidence>
<dbReference type="EMBL" id="QOQW01000021">
    <property type="protein sequence ID" value="RCK78554.1"/>
    <property type="molecule type" value="Genomic_DNA"/>
</dbReference>
<keyword evidence="2" id="KW-1133">Transmembrane helix</keyword>
<reference evidence="3 4" key="1">
    <citation type="submission" date="2018-05" db="EMBL/GenBank/DDBJ databases">
        <title>A metagenomic window into the 2 km-deep terrestrial subsurface aquifer revealed taxonomically and functionally diverse microbial community comprising novel uncultured bacterial lineages.</title>
        <authorList>
            <person name="Kadnikov V.V."/>
            <person name="Mardanov A.V."/>
            <person name="Beletsky A.V."/>
            <person name="Banks D."/>
            <person name="Pimenov N.V."/>
            <person name="Frank Y.A."/>
            <person name="Karnachuk O.V."/>
            <person name="Ravin N.V."/>
        </authorList>
    </citation>
    <scope>NUCLEOTIDE SEQUENCE [LARGE SCALE GENOMIC DNA]</scope>
    <source>
        <strain evidence="3">BY5</strain>
    </source>
</reference>
<dbReference type="Proteomes" id="UP000252355">
    <property type="component" value="Unassembled WGS sequence"/>
</dbReference>
<evidence type="ECO:0000313" key="3">
    <source>
        <dbReference type="EMBL" id="RCK78554.1"/>
    </source>
</evidence>
<gene>
    <name evidence="3" type="ORF">OZSIB_1276</name>
</gene>
<keyword evidence="2" id="KW-0472">Membrane</keyword>